<dbReference type="Pfam" id="PF17490">
    <property type="entry name" value="Tnp_22_dsRBD"/>
    <property type="match status" value="1"/>
</dbReference>
<evidence type="ECO:0000313" key="5">
    <source>
        <dbReference type="Ensembl" id="ENSAMEP00000025004.1"/>
    </source>
</evidence>
<accession>A0A7N5JGG1</accession>
<proteinExistence type="inferred from homology"/>
<sequence length="345" mass="40739">MDMDITKLSEMEFRVTMVKMMCRLEKNINENINENIESLRTEMRANLAEIKNAMNQMQSKLDALTARVNEAEERISELEDGMVEEKVKTETWLKKIQSQECRLREITDSMKRSNVRIIGIPEGVEKERGLEEIFQQIVAENFPNFAKEISIHVQEAERTPPKVNHNKPTPHHIIVQFANIRSKDTVLKTARAKKFLTYRGKNIRIMSDLSTQTWNERKGWQDIFKALSEKNMQPRILYPARMSFRIDGEIRTFQVCQTLTKFVTMKPALQEILRGVLCTRKQLIKIRAEINELEIRSTVEQINRTRTRFFERRKKIDKPLARLIQKNRERTQINKIMKEKGEFTT</sequence>
<dbReference type="InterPro" id="IPR035300">
    <property type="entry name" value="L1_dsRBD"/>
</dbReference>
<reference evidence="5" key="2">
    <citation type="submission" date="2025-08" db="UniProtKB">
        <authorList>
            <consortium name="Ensembl"/>
        </authorList>
    </citation>
    <scope>IDENTIFICATION</scope>
</reference>
<dbReference type="PANTHER" id="PTHR11505">
    <property type="entry name" value="L1 TRANSPOSABLE ELEMENT-RELATED"/>
    <property type="match status" value="1"/>
</dbReference>
<dbReference type="InterPro" id="IPR004244">
    <property type="entry name" value="Transposase_22"/>
</dbReference>
<comment type="similarity">
    <text evidence="1">Belongs to the transposase 22 family.</text>
</comment>
<dbReference type="Pfam" id="PF02994">
    <property type="entry name" value="Transposase_22"/>
    <property type="match status" value="1"/>
</dbReference>
<evidence type="ECO:0000256" key="1">
    <source>
        <dbReference type="ARBA" id="ARBA00061640"/>
    </source>
</evidence>
<name>A0A7N5JGG1_AILME</name>
<feature type="domain" description="L1 transposable element RRM" evidence="3">
    <location>
        <begin position="112"/>
        <end position="208"/>
    </location>
</feature>
<dbReference type="Gene3D" id="3.30.250.20">
    <property type="entry name" value="L1 transposable element, C-terminal domain"/>
    <property type="match status" value="1"/>
</dbReference>
<keyword evidence="2" id="KW-0175">Coiled coil</keyword>
<dbReference type="GeneTree" id="ENSGT01150000286982"/>
<reference evidence="5 6" key="1">
    <citation type="journal article" date="2010" name="Nature">
        <title>The sequence and de novo assembly of the giant panda genome.</title>
        <authorList>
            <person name="Li R."/>
            <person name="Fan W."/>
            <person name="Tian G."/>
            <person name="Zhu H."/>
            <person name="He L."/>
            <person name="Cai J."/>
            <person name="Huang Q."/>
            <person name="Cai Q."/>
            <person name="Li B."/>
            <person name="Bai Y."/>
            <person name="Zhang Z."/>
            <person name="Zhang Y."/>
            <person name="Wang W."/>
            <person name="Li J."/>
            <person name="Wei F."/>
            <person name="Li H."/>
            <person name="Jian M."/>
            <person name="Li J."/>
            <person name="Zhang Z."/>
            <person name="Nielsen R."/>
            <person name="Li D."/>
            <person name="Gu W."/>
            <person name="Yang Z."/>
            <person name="Xuan Z."/>
            <person name="Ryder O.A."/>
            <person name="Leung F.C."/>
            <person name="Zhou Y."/>
            <person name="Cao J."/>
            <person name="Sun X."/>
            <person name="Fu Y."/>
            <person name="Fang X."/>
            <person name="Guo X."/>
            <person name="Wang B."/>
            <person name="Hou R."/>
            <person name="Shen F."/>
            <person name="Mu B."/>
            <person name="Ni P."/>
            <person name="Lin R."/>
            <person name="Qian W."/>
            <person name="Wang G."/>
            <person name="Yu C."/>
            <person name="Nie W."/>
            <person name="Wang J."/>
            <person name="Wu Z."/>
            <person name="Liang H."/>
            <person name="Min J."/>
            <person name="Wu Q."/>
            <person name="Cheng S."/>
            <person name="Ruan J."/>
            <person name="Wang M."/>
            <person name="Shi Z."/>
            <person name="Wen M."/>
            <person name="Liu B."/>
            <person name="Ren X."/>
            <person name="Zheng H."/>
            <person name="Dong D."/>
            <person name="Cook K."/>
            <person name="Shan G."/>
            <person name="Zhang H."/>
            <person name="Kosiol C."/>
            <person name="Xie X."/>
            <person name="Lu Z."/>
            <person name="Zheng H."/>
            <person name="Li Y."/>
            <person name="Steiner C.C."/>
            <person name="Lam T.T."/>
            <person name="Lin S."/>
            <person name="Zhang Q."/>
            <person name="Li G."/>
            <person name="Tian J."/>
            <person name="Gong T."/>
            <person name="Liu H."/>
            <person name="Zhang D."/>
            <person name="Fang L."/>
            <person name="Ye C."/>
            <person name="Zhang J."/>
            <person name="Hu W."/>
            <person name="Xu A."/>
            <person name="Ren Y."/>
            <person name="Zhang G."/>
            <person name="Bruford M.W."/>
            <person name="Li Q."/>
            <person name="Ma L."/>
            <person name="Guo Y."/>
            <person name="An N."/>
            <person name="Hu Y."/>
            <person name="Zheng Y."/>
            <person name="Shi Y."/>
            <person name="Li Z."/>
            <person name="Liu Q."/>
            <person name="Chen Y."/>
            <person name="Zhao J."/>
            <person name="Qu N."/>
            <person name="Zhao S."/>
            <person name="Tian F."/>
            <person name="Wang X."/>
            <person name="Wang H."/>
            <person name="Xu L."/>
            <person name="Liu X."/>
            <person name="Vinar T."/>
            <person name="Wang Y."/>
            <person name="Lam T.W."/>
            <person name="Yiu S.M."/>
            <person name="Liu S."/>
            <person name="Zhang H."/>
            <person name="Li D."/>
            <person name="Huang Y."/>
            <person name="Wang X."/>
            <person name="Yang G."/>
            <person name="Jiang Z."/>
            <person name="Wang J."/>
            <person name="Qin N."/>
            <person name="Li L."/>
            <person name="Li J."/>
            <person name="Bolund L."/>
            <person name="Kristiansen K."/>
            <person name="Wong G.K."/>
            <person name="Olson M."/>
            <person name="Zhang X."/>
            <person name="Li S."/>
            <person name="Yang H."/>
            <person name="Wang J."/>
            <person name="Wang J."/>
        </authorList>
    </citation>
    <scope>NUCLEOTIDE SEQUENCE [LARGE SCALE GENOMIC DNA]</scope>
</reference>
<evidence type="ECO:0008006" key="7">
    <source>
        <dbReference type="Google" id="ProtNLM"/>
    </source>
</evidence>
<evidence type="ECO:0000259" key="3">
    <source>
        <dbReference type="Pfam" id="PF02994"/>
    </source>
</evidence>
<dbReference type="InterPro" id="IPR043636">
    <property type="entry name" value="L1_RRM_dom"/>
</dbReference>
<dbReference type="InterPro" id="IPR042566">
    <property type="entry name" value="L1_C"/>
</dbReference>
<dbReference type="FunFam" id="3.30.70.1820:FF:000002">
    <property type="entry name" value="LINE-1 retrotransposable element ORF1 protein"/>
    <property type="match status" value="1"/>
</dbReference>
<dbReference type="Gene3D" id="3.30.70.1820">
    <property type="entry name" value="L1 transposable element, RRM domain"/>
    <property type="match status" value="1"/>
</dbReference>
<evidence type="ECO:0000313" key="6">
    <source>
        <dbReference type="Proteomes" id="UP000008912"/>
    </source>
</evidence>
<protein>
    <recommendedName>
        <fullName evidence="7">L1 transposable element RRM domain-containing protein</fullName>
    </recommendedName>
</protein>
<feature type="coiled-coil region" evidence="2">
    <location>
        <begin position="22"/>
        <end position="88"/>
    </location>
</feature>
<dbReference type="Ensembl" id="ENSAMET00000033741.1">
    <property type="protein sequence ID" value="ENSAMEP00000025004.1"/>
    <property type="gene ID" value="ENSAMEG00000024395.1"/>
</dbReference>
<dbReference type="InParanoid" id="A0A7N5JGG1"/>
<dbReference type="AlphaFoldDB" id="A0A7N5JGG1"/>
<dbReference type="Proteomes" id="UP000008912">
    <property type="component" value="Unassembled WGS sequence"/>
</dbReference>
<evidence type="ECO:0000259" key="4">
    <source>
        <dbReference type="Pfam" id="PF17490"/>
    </source>
</evidence>
<feature type="domain" description="L1 transposable element dsRBD-like" evidence="4">
    <location>
        <begin position="213"/>
        <end position="274"/>
    </location>
</feature>
<evidence type="ECO:0000256" key="2">
    <source>
        <dbReference type="SAM" id="Coils"/>
    </source>
</evidence>
<organism evidence="5 6">
    <name type="scientific">Ailuropoda melanoleuca</name>
    <name type="common">Giant panda</name>
    <dbReference type="NCBI Taxonomy" id="9646"/>
    <lineage>
        <taxon>Eukaryota</taxon>
        <taxon>Metazoa</taxon>
        <taxon>Chordata</taxon>
        <taxon>Craniata</taxon>
        <taxon>Vertebrata</taxon>
        <taxon>Euteleostomi</taxon>
        <taxon>Mammalia</taxon>
        <taxon>Eutheria</taxon>
        <taxon>Laurasiatheria</taxon>
        <taxon>Carnivora</taxon>
        <taxon>Caniformia</taxon>
        <taxon>Ursidae</taxon>
        <taxon>Ailuropoda</taxon>
    </lineage>
</organism>
<dbReference type="Gene3D" id="1.20.5.390">
    <property type="entry name" value="L1 transposable element, trimerization domain"/>
    <property type="match status" value="1"/>
</dbReference>
<keyword evidence="6" id="KW-1185">Reference proteome</keyword>
<reference evidence="5" key="3">
    <citation type="submission" date="2025-09" db="UniProtKB">
        <authorList>
            <consortium name="Ensembl"/>
        </authorList>
    </citation>
    <scope>IDENTIFICATION</scope>
</reference>